<evidence type="ECO:0000313" key="3">
    <source>
        <dbReference type="Proteomes" id="UP001497623"/>
    </source>
</evidence>
<dbReference type="SUPFAM" id="SSF53098">
    <property type="entry name" value="Ribonuclease H-like"/>
    <property type="match status" value="1"/>
</dbReference>
<dbReference type="Gene3D" id="3.30.420.10">
    <property type="entry name" value="Ribonuclease H-like superfamily/Ribonuclease H"/>
    <property type="match status" value="1"/>
</dbReference>
<dbReference type="InterPro" id="IPR012337">
    <property type="entry name" value="RNaseH-like_sf"/>
</dbReference>
<organism evidence="2 3">
    <name type="scientific">Meganyctiphanes norvegica</name>
    <name type="common">Northern krill</name>
    <name type="synonym">Thysanopoda norvegica</name>
    <dbReference type="NCBI Taxonomy" id="48144"/>
    <lineage>
        <taxon>Eukaryota</taxon>
        <taxon>Metazoa</taxon>
        <taxon>Ecdysozoa</taxon>
        <taxon>Arthropoda</taxon>
        <taxon>Crustacea</taxon>
        <taxon>Multicrustacea</taxon>
        <taxon>Malacostraca</taxon>
        <taxon>Eumalacostraca</taxon>
        <taxon>Eucarida</taxon>
        <taxon>Euphausiacea</taxon>
        <taxon>Euphausiidae</taxon>
        <taxon>Meganyctiphanes</taxon>
    </lineage>
</organism>
<name>A0AAV2PJK8_MEGNR</name>
<dbReference type="EMBL" id="CAXKWB010000361">
    <property type="protein sequence ID" value="CAL4060431.1"/>
    <property type="molecule type" value="Genomic_DNA"/>
</dbReference>
<dbReference type="GO" id="GO:0003676">
    <property type="term" value="F:nucleic acid binding"/>
    <property type="evidence" value="ECO:0007669"/>
    <property type="project" value="InterPro"/>
</dbReference>
<sequence>KLIWAFYKHESTPRKPQRIIVYRDGVSESEFEKVLSSELLAIRKACESFPGRYRPGITFIVLQKQTHTRLYCQNENDGVGDAKNIPPGTVVDCDITSPWYTEFYLAAHKSNFGTSKPGRYCVLWDDNKLTMDNLQTMTFAMCHLYEPCTKTVSQPAATYYAHHA</sequence>
<feature type="non-terminal residue" evidence="2">
    <location>
        <position position="164"/>
    </location>
</feature>
<reference evidence="2 3" key="1">
    <citation type="submission" date="2024-05" db="EMBL/GenBank/DDBJ databases">
        <authorList>
            <person name="Wallberg A."/>
        </authorList>
    </citation>
    <scope>NUCLEOTIDE SEQUENCE [LARGE SCALE GENOMIC DNA]</scope>
</reference>
<dbReference type="InterPro" id="IPR003165">
    <property type="entry name" value="Piwi"/>
</dbReference>
<dbReference type="Pfam" id="PF02171">
    <property type="entry name" value="Piwi"/>
    <property type="match status" value="1"/>
</dbReference>
<proteinExistence type="predicted"/>
<dbReference type="SMART" id="SM00950">
    <property type="entry name" value="Piwi"/>
    <property type="match status" value="1"/>
</dbReference>
<feature type="non-terminal residue" evidence="2">
    <location>
        <position position="1"/>
    </location>
</feature>
<dbReference type="PANTHER" id="PTHR22891">
    <property type="entry name" value="EUKARYOTIC TRANSLATION INITIATION FACTOR 2C"/>
    <property type="match status" value="1"/>
</dbReference>
<feature type="domain" description="Piwi" evidence="1">
    <location>
        <begin position="14"/>
        <end position="164"/>
    </location>
</feature>
<dbReference type="Proteomes" id="UP001497623">
    <property type="component" value="Unassembled WGS sequence"/>
</dbReference>
<evidence type="ECO:0000313" key="2">
    <source>
        <dbReference type="EMBL" id="CAL4060431.1"/>
    </source>
</evidence>
<accession>A0AAV2PJK8</accession>
<protein>
    <recommendedName>
        <fullName evidence="1">Piwi domain-containing protein</fullName>
    </recommendedName>
</protein>
<dbReference type="PROSITE" id="PS50822">
    <property type="entry name" value="PIWI"/>
    <property type="match status" value="1"/>
</dbReference>
<comment type="caution">
    <text evidence="2">The sequence shown here is derived from an EMBL/GenBank/DDBJ whole genome shotgun (WGS) entry which is preliminary data.</text>
</comment>
<dbReference type="InterPro" id="IPR036397">
    <property type="entry name" value="RNaseH_sf"/>
</dbReference>
<gene>
    <name evidence="2" type="ORF">MNOR_LOCUS1359</name>
</gene>
<dbReference type="AlphaFoldDB" id="A0AAV2PJK8"/>
<keyword evidence="3" id="KW-1185">Reference proteome</keyword>
<evidence type="ECO:0000259" key="1">
    <source>
        <dbReference type="PROSITE" id="PS50822"/>
    </source>
</evidence>